<dbReference type="NCBIfam" id="TIGR00486">
    <property type="entry name" value="YbgI_SA1388"/>
    <property type="match status" value="1"/>
</dbReference>
<organism evidence="7 8">
    <name type="scientific">Nocardioides donggukensis</name>
    <dbReference type="NCBI Taxonomy" id="2774019"/>
    <lineage>
        <taxon>Bacteria</taxon>
        <taxon>Bacillati</taxon>
        <taxon>Actinomycetota</taxon>
        <taxon>Actinomycetes</taxon>
        <taxon>Propionibacteriales</taxon>
        <taxon>Nocardioidaceae</taxon>
        <taxon>Nocardioides</taxon>
    </lineage>
</organism>
<dbReference type="InterPro" id="IPR036069">
    <property type="entry name" value="DUF34/NIF3_sf"/>
</dbReference>
<evidence type="ECO:0000313" key="7">
    <source>
        <dbReference type="EMBL" id="MBD8869935.1"/>
    </source>
</evidence>
<keyword evidence="4 5" id="KW-0479">Metal-binding</keyword>
<dbReference type="Gene3D" id="3.40.1390.30">
    <property type="entry name" value="NIF3 (NGG1p interacting factor 3)-like"/>
    <property type="match status" value="1"/>
</dbReference>
<evidence type="ECO:0000256" key="4">
    <source>
        <dbReference type="ARBA" id="ARBA00022723"/>
    </source>
</evidence>
<dbReference type="EMBL" id="JACYXZ010000002">
    <property type="protein sequence ID" value="MBD8869935.1"/>
    <property type="molecule type" value="Genomic_DNA"/>
</dbReference>
<dbReference type="FunFam" id="3.30.70.120:FF:000006">
    <property type="entry name" value="GTP cyclohydrolase 1 type 2 homolog"/>
    <property type="match status" value="1"/>
</dbReference>
<comment type="caution">
    <text evidence="7">The sequence shown here is derived from an EMBL/GenBank/DDBJ whole genome shotgun (WGS) entry which is preliminary data.</text>
</comment>
<dbReference type="Proteomes" id="UP000616839">
    <property type="component" value="Unassembled WGS sequence"/>
</dbReference>
<dbReference type="PANTHER" id="PTHR13799:SF14">
    <property type="entry name" value="GTP CYCLOHYDROLASE 1 TYPE 2 HOMOLOG"/>
    <property type="match status" value="1"/>
</dbReference>
<dbReference type="GO" id="GO:0005737">
    <property type="term" value="C:cytoplasm"/>
    <property type="evidence" value="ECO:0007669"/>
    <property type="project" value="TreeGrafter"/>
</dbReference>
<dbReference type="FunFam" id="3.40.1390.30:FF:000001">
    <property type="entry name" value="GTP cyclohydrolase 1 type 2"/>
    <property type="match status" value="1"/>
</dbReference>
<comment type="subunit">
    <text evidence="2">Homohexamer.</text>
</comment>
<dbReference type="PIRSF" id="PIRSF037489">
    <property type="entry name" value="UCP037489_NIF3_YqfO"/>
    <property type="match status" value="1"/>
</dbReference>
<gene>
    <name evidence="7" type="ORF">IE331_09900</name>
</gene>
<dbReference type="RefSeq" id="WP_192142973.1">
    <property type="nucleotide sequence ID" value="NZ_JACYXZ010000002.1"/>
</dbReference>
<evidence type="ECO:0000256" key="1">
    <source>
        <dbReference type="ARBA" id="ARBA00006964"/>
    </source>
</evidence>
<dbReference type="Pfam" id="PF01784">
    <property type="entry name" value="DUF34_NIF3"/>
    <property type="match status" value="1"/>
</dbReference>
<dbReference type="GO" id="GO:0046872">
    <property type="term" value="F:metal ion binding"/>
    <property type="evidence" value="ECO:0007669"/>
    <property type="project" value="UniProtKB-UniRule"/>
</dbReference>
<evidence type="ECO:0000256" key="2">
    <source>
        <dbReference type="ARBA" id="ARBA00011643"/>
    </source>
</evidence>
<accession>A0A927K962</accession>
<evidence type="ECO:0000256" key="3">
    <source>
        <dbReference type="ARBA" id="ARBA00022112"/>
    </source>
</evidence>
<feature type="binding site" evidence="6">
    <location>
        <position position="108"/>
    </location>
    <ligand>
        <name>a divalent metal cation</name>
        <dbReference type="ChEBI" id="CHEBI:60240"/>
        <label>1</label>
    </ligand>
</feature>
<proteinExistence type="inferred from homology"/>
<evidence type="ECO:0000313" key="8">
    <source>
        <dbReference type="Proteomes" id="UP000616839"/>
    </source>
</evidence>
<feature type="binding site" evidence="6">
    <location>
        <position position="337"/>
    </location>
    <ligand>
        <name>a divalent metal cation</name>
        <dbReference type="ChEBI" id="CHEBI:60240"/>
        <label>1</label>
    </ligand>
</feature>
<dbReference type="Gene3D" id="3.30.70.120">
    <property type="match status" value="1"/>
</dbReference>
<dbReference type="PANTHER" id="PTHR13799">
    <property type="entry name" value="NGG1 INTERACTING FACTOR 3"/>
    <property type="match status" value="1"/>
</dbReference>
<sequence>MPESKPLLTDVVDLLHGWYPPETAEDWDAVGLVYGDPAAPVRKVMFAVDPTPEVAAEAAEWGADLLVVHHPLFLKPVHGFAATTPKGRTLATLAGAGCALLTAHTNADQAEGGVSEALALALGLTGLDPILPMSADPLDKLVVFVPRDASAPVRAAIAEAGAGAIGHYDHCSFSTAGQGRFRPLPGADPAIGTVGDVEVVEEDRIEAVLPRHLRAAVVAAMRAAHPYEEPAHDIVELADPQATLTGTGRIGTVEPVTLREFATRVGTVLPETAHGVRVAGDPDRVVRRVAVCGGSGDFLLDRLAGTDVDVYLTSDLRHHPAAEFLERRGPALVDVAHWAAEWTWLPVVSGRLADAVTATGATVETRVSTLPTDPWTFRTP</sequence>
<dbReference type="InterPro" id="IPR017221">
    <property type="entry name" value="DUF34/NIF3_bac"/>
</dbReference>
<dbReference type="AlphaFoldDB" id="A0A927K962"/>
<keyword evidence="8" id="KW-1185">Reference proteome</keyword>
<evidence type="ECO:0000256" key="5">
    <source>
        <dbReference type="PIRNR" id="PIRNR037489"/>
    </source>
</evidence>
<protein>
    <recommendedName>
        <fullName evidence="3 5">GTP cyclohydrolase 1 type 2 homolog</fullName>
    </recommendedName>
</protein>
<dbReference type="InterPro" id="IPR002678">
    <property type="entry name" value="DUF34/NIF3"/>
</dbReference>
<evidence type="ECO:0000256" key="6">
    <source>
        <dbReference type="PIRSR" id="PIRSR602678-1"/>
    </source>
</evidence>
<name>A0A927K962_9ACTN</name>
<feature type="binding site" evidence="6">
    <location>
        <position position="70"/>
    </location>
    <ligand>
        <name>a divalent metal cation</name>
        <dbReference type="ChEBI" id="CHEBI:60240"/>
        <label>1</label>
    </ligand>
</feature>
<dbReference type="InterPro" id="IPR015867">
    <property type="entry name" value="N-reg_PII/ATP_PRibTrfase_C"/>
</dbReference>
<comment type="similarity">
    <text evidence="1 5">Belongs to the GTP cyclohydrolase I type 2/NIF3 family.</text>
</comment>
<dbReference type="SUPFAM" id="SSF102705">
    <property type="entry name" value="NIF3 (NGG1p interacting factor 3)-like"/>
    <property type="match status" value="1"/>
</dbReference>
<feature type="binding site" evidence="6">
    <location>
        <position position="341"/>
    </location>
    <ligand>
        <name>a divalent metal cation</name>
        <dbReference type="ChEBI" id="CHEBI:60240"/>
        <label>1</label>
    </ligand>
</feature>
<reference evidence="7" key="1">
    <citation type="submission" date="2020-09" db="EMBL/GenBank/DDBJ databases">
        <title>Nocardioides sp. strain MJB4 16S ribosomal RNA gene Genome sequencing and assembly.</title>
        <authorList>
            <person name="Kim I."/>
        </authorList>
    </citation>
    <scope>NUCLEOTIDE SEQUENCE</scope>
    <source>
        <strain evidence="7">MJB4</strain>
    </source>
</reference>
<feature type="binding site" evidence="6">
    <location>
        <position position="69"/>
    </location>
    <ligand>
        <name>a divalent metal cation</name>
        <dbReference type="ChEBI" id="CHEBI:60240"/>
        <label>1</label>
    </ligand>
</feature>